<evidence type="ECO:0000313" key="6">
    <source>
        <dbReference type="Proteomes" id="UP001153328"/>
    </source>
</evidence>
<organism evidence="5 6">
    <name type="scientific">Actinacidiphila bryophytorum</name>
    <dbReference type="NCBI Taxonomy" id="1436133"/>
    <lineage>
        <taxon>Bacteria</taxon>
        <taxon>Bacillati</taxon>
        <taxon>Actinomycetota</taxon>
        <taxon>Actinomycetes</taxon>
        <taxon>Kitasatosporales</taxon>
        <taxon>Streptomycetaceae</taxon>
        <taxon>Actinacidiphila</taxon>
    </lineage>
</organism>
<dbReference type="InterPro" id="IPR001845">
    <property type="entry name" value="HTH_ArsR_DNA-bd_dom"/>
</dbReference>
<evidence type="ECO:0000259" key="4">
    <source>
        <dbReference type="SMART" id="SM00418"/>
    </source>
</evidence>
<evidence type="ECO:0000256" key="1">
    <source>
        <dbReference type="ARBA" id="ARBA00023015"/>
    </source>
</evidence>
<gene>
    <name evidence="5" type="ORF">SBRY_50379</name>
</gene>
<keyword evidence="3" id="KW-0804">Transcription</keyword>
<keyword evidence="1" id="KW-0805">Transcription regulation</keyword>
<dbReference type="AlphaFoldDB" id="A0A9W4H4Q9"/>
<dbReference type="PANTHER" id="PTHR43132">
    <property type="entry name" value="ARSENICAL RESISTANCE OPERON REPRESSOR ARSR-RELATED"/>
    <property type="match status" value="1"/>
</dbReference>
<dbReference type="GO" id="GO:0003700">
    <property type="term" value="F:DNA-binding transcription factor activity"/>
    <property type="evidence" value="ECO:0007669"/>
    <property type="project" value="InterPro"/>
</dbReference>
<name>A0A9W4H4Q9_9ACTN</name>
<dbReference type="CDD" id="cd00090">
    <property type="entry name" value="HTH_ARSR"/>
    <property type="match status" value="1"/>
</dbReference>
<dbReference type="Proteomes" id="UP001153328">
    <property type="component" value="Unassembled WGS sequence"/>
</dbReference>
<evidence type="ECO:0000256" key="2">
    <source>
        <dbReference type="ARBA" id="ARBA00023125"/>
    </source>
</evidence>
<keyword evidence="6" id="KW-1185">Reference proteome</keyword>
<evidence type="ECO:0000313" key="5">
    <source>
        <dbReference type="EMBL" id="CAG7650508.1"/>
    </source>
</evidence>
<dbReference type="RefSeq" id="WP_205043733.1">
    <property type="nucleotide sequence ID" value="NZ_CAJVAX010000019.1"/>
</dbReference>
<dbReference type="InterPro" id="IPR036388">
    <property type="entry name" value="WH-like_DNA-bd_sf"/>
</dbReference>
<proteinExistence type="predicted"/>
<reference evidence="5" key="1">
    <citation type="submission" date="2021-06" db="EMBL/GenBank/DDBJ databases">
        <authorList>
            <person name="Arsene-Ploetze F."/>
        </authorList>
    </citation>
    <scope>NUCLEOTIDE SEQUENCE</scope>
    <source>
        <strain evidence="5">SBRY1</strain>
    </source>
</reference>
<dbReference type="SMART" id="SM00418">
    <property type="entry name" value="HTH_ARSR"/>
    <property type="match status" value="1"/>
</dbReference>
<sequence>MGESVRIHFTLTDLARTRIAGRPSPLAATTFSAFRLAQRTGTPGLDGWRRLVLAGLAASGPAPGGGTGRRRAGEPYFAQIAPGNPAHPVPRFLRPNVGLHTLDEELERLLSTPRQVLRADLEYVGRHRPLPRWTWDLADGDRAAADRLAAAVRDYHRVAVAPYWRALASALAADRAARNRQLGDGGIEEVLHSLGPRMRWRAPVLEVQTRAETEYDYHLGGRGLVLAPGAFSSYVPCDPDEEQPTLYYEVAPGAGRHPLLAPPGGPHEGLAALLGHSRAAVLEVIADGVTTGQLARKVGLSPASASEHATVLRRAGLVATRRSGRSSHHTLTALGSELLLHAAASPSAALR</sequence>
<feature type="domain" description="HTH arsR-type" evidence="4">
    <location>
        <begin position="268"/>
        <end position="340"/>
    </location>
</feature>
<dbReference type="GO" id="GO:0003677">
    <property type="term" value="F:DNA binding"/>
    <property type="evidence" value="ECO:0007669"/>
    <property type="project" value="UniProtKB-KW"/>
</dbReference>
<evidence type="ECO:0000256" key="3">
    <source>
        <dbReference type="ARBA" id="ARBA00023163"/>
    </source>
</evidence>
<keyword evidence="2" id="KW-0238">DNA-binding</keyword>
<comment type="caution">
    <text evidence="5">The sequence shown here is derived from an EMBL/GenBank/DDBJ whole genome shotgun (WGS) entry which is preliminary data.</text>
</comment>
<dbReference type="PANTHER" id="PTHR43132:SF8">
    <property type="entry name" value="HTH-TYPE TRANSCRIPTIONAL REGULATOR KMTR"/>
    <property type="match status" value="1"/>
</dbReference>
<protein>
    <submittedName>
        <fullName evidence="5">Helix-turn-helix domain protein</fullName>
    </submittedName>
</protein>
<dbReference type="EMBL" id="CAJVAX010000019">
    <property type="protein sequence ID" value="CAG7650508.1"/>
    <property type="molecule type" value="Genomic_DNA"/>
</dbReference>
<dbReference type="InterPro" id="IPR036390">
    <property type="entry name" value="WH_DNA-bd_sf"/>
</dbReference>
<dbReference type="SUPFAM" id="SSF46785">
    <property type="entry name" value="Winged helix' DNA-binding domain"/>
    <property type="match status" value="1"/>
</dbReference>
<accession>A0A9W4H4Q9</accession>
<dbReference type="InterPro" id="IPR011991">
    <property type="entry name" value="ArsR-like_HTH"/>
</dbReference>
<dbReference type="InterPro" id="IPR051011">
    <property type="entry name" value="Metal_resp_trans_reg"/>
</dbReference>
<dbReference type="Gene3D" id="1.10.10.10">
    <property type="entry name" value="Winged helix-like DNA-binding domain superfamily/Winged helix DNA-binding domain"/>
    <property type="match status" value="1"/>
</dbReference>